<protein>
    <recommendedName>
        <fullName evidence="4">Porin</fullName>
    </recommendedName>
</protein>
<evidence type="ECO:0000313" key="3">
    <source>
        <dbReference type="Proteomes" id="UP000238949"/>
    </source>
</evidence>
<feature type="signal peptide" evidence="1">
    <location>
        <begin position="1"/>
        <end position="21"/>
    </location>
</feature>
<feature type="chain" id="PRO_5015423400" description="Porin" evidence="1">
    <location>
        <begin position="22"/>
        <end position="260"/>
    </location>
</feature>
<accession>A0A2S9VDU8</accession>
<proteinExistence type="predicted"/>
<sequence>MKHSLLPLALCGLFFSGFSVAAQNEISVGLADIKNYGDDFIGIEYKRYLSDVPVSGQPFLISPYLNKTNSVFVRYFGDSAVDRYELGGEWFVDDKWVINSKLRYGDFDRSVSFRERYLYADFDAGYFVTPEWQVGGGVIYEYADGRIYGTHRSANETTARVFGRYTSITSGSGWDINMEMMLNDLARVELDARYFFNQRFSAGLSYLAEIDNDSNAYPRDDIAELTLDYWFTPGWSIQAGAGAYTSGGMASITLATSVRF</sequence>
<dbReference type="AlphaFoldDB" id="A0A2S9VDU8"/>
<name>A0A2S9VDU8_9ALTE</name>
<dbReference type="EMBL" id="PVNP01000047">
    <property type="protein sequence ID" value="PRO74606.1"/>
    <property type="molecule type" value="Genomic_DNA"/>
</dbReference>
<dbReference type="RefSeq" id="WP_105933757.1">
    <property type="nucleotide sequence ID" value="NZ_PVNP01000047.1"/>
</dbReference>
<evidence type="ECO:0008006" key="4">
    <source>
        <dbReference type="Google" id="ProtNLM"/>
    </source>
</evidence>
<evidence type="ECO:0000256" key="1">
    <source>
        <dbReference type="SAM" id="SignalP"/>
    </source>
</evidence>
<comment type="caution">
    <text evidence="2">The sequence shown here is derived from an EMBL/GenBank/DDBJ whole genome shotgun (WGS) entry which is preliminary data.</text>
</comment>
<keyword evidence="3" id="KW-1185">Reference proteome</keyword>
<dbReference type="SUPFAM" id="SSF56935">
    <property type="entry name" value="Porins"/>
    <property type="match status" value="1"/>
</dbReference>
<evidence type="ECO:0000313" key="2">
    <source>
        <dbReference type="EMBL" id="PRO74606.1"/>
    </source>
</evidence>
<keyword evidence="1" id="KW-0732">Signal</keyword>
<reference evidence="3" key="1">
    <citation type="journal article" date="2020" name="Int. J. Syst. Evol. Microbiol.">
        <title>Alteromonas alba sp. nov., a marine bacterium isolated from the seawater of the West Pacific Ocean.</title>
        <authorList>
            <person name="Sun C."/>
            <person name="Wu Y.-H."/>
            <person name="Xamxidin M."/>
            <person name="Cheng H."/>
            <person name="Xu X.-W."/>
        </authorList>
    </citation>
    <scope>NUCLEOTIDE SEQUENCE [LARGE SCALE GENOMIC DNA]</scope>
    <source>
        <strain evidence="3">190</strain>
    </source>
</reference>
<dbReference type="Proteomes" id="UP000238949">
    <property type="component" value="Unassembled WGS sequence"/>
</dbReference>
<gene>
    <name evidence="2" type="ORF">C6Y40_05725</name>
</gene>
<dbReference type="OrthoDB" id="6290224at2"/>
<organism evidence="2 3">
    <name type="scientific">Alteromonas alba</name>
    <dbReference type="NCBI Taxonomy" id="2079529"/>
    <lineage>
        <taxon>Bacteria</taxon>
        <taxon>Pseudomonadati</taxon>
        <taxon>Pseudomonadota</taxon>
        <taxon>Gammaproteobacteria</taxon>
        <taxon>Alteromonadales</taxon>
        <taxon>Alteromonadaceae</taxon>
        <taxon>Alteromonas/Salinimonas group</taxon>
        <taxon>Alteromonas</taxon>
    </lineage>
</organism>